<dbReference type="SUPFAM" id="SSF48452">
    <property type="entry name" value="TPR-like"/>
    <property type="match status" value="1"/>
</dbReference>
<evidence type="ECO:0000256" key="1">
    <source>
        <dbReference type="PROSITE-ProRule" id="PRU00339"/>
    </source>
</evidence>
<dbReference type="InterPro" id="IPR019734">
    <property type="entry name" value="TPR_rpt"/>
</dbReference>
<keyword evidence="4" id="KW-1185">Reference proteome</keyword>
<proteinExistence type="predicted"/>
<evidence type="ECO:0000313" key="4">
    <source>
        <dbReference type="Proteomes" id="UP001595816"/>
    </source>
</evidence>
<name>A0ABV8M026_9ACTN</name>
<dbReference type="Pfam" id="PF14559">
    <property type="entry name" value="TPR_19"/>
    <property type="match status" value="1"/>
</dbReference>
<organism evidence="3 4">
    <name type="scientific">Hamadaea flava</name>
    <dbReference type="NCBI Taxonomy" id="1742688"/>
    <lineage>
        <taxon>Bacteria</taxon>
        <taxon>Bacillati</taxon>
        <taxon>Actinomycetota</taxon>
        <taxon>Actinomycetes</taxon>
        <taxon>Micromonosporales</taxon>
        <taxon>Micromonosporaceae</taxon>
        <taxon>Hamadaea</taxon>
    </lineage>
</organism>
<dbReference type="RefSeq" id="WP_253762503.1">
    <property type="nucleotide sequence ID" value="NZ_JAMZDZ010000001.1"/>
</dbReference>
<dbReference type="Gene3D" id="1.25.40.10">
    <property type="entry name" value="Tetratricopeptide repeat domain"/>
    <property type="match status" value="2"/>
</dbReference>
<dbReference type="Proteomes" id="UP001595816">
    <property type="component" value="Unassembled WGS sequence"/>
</dbReference>
<dbReference type="EMBL" id="JBHSAY010000028">
    <property type="protein sequence ID" value="MFC4135918.1"/>
    <property type="molecule type" value="Genomic_DNA"/>
</dbReference>
<gene>
    <name evidence="3" type="ORF">ACFOZ4_35390</name>
</gene>
<dbReference type="SMART" id="SM00028">
    <property type="entry name" value="TPR"/>
    <property type="match status" value="3"/>
</dbReference>
<keyword evidence="2" id="KW-0732">Signal</keyword>
<protein>
    <submittedName>
        <fullName evidence="3">Tetratricopeptide repeat protein</fullName>
    </submittedName>
</protein>
<feature type="signal peptide" evidence="2">
    <location>
        <begin position="1"/>
        <end position="18"/>
    </location>
</feature>
<evidence type="ECO:0000313" key="3">
    <source>
        <dbReference type="EMBL" id="MFC4135918.1"/>
    </source>
</evidence>
<feature type="repeat" description="TPR" evidence="1">
    <location>
        <begin position="133"/>
        <end position="166"/>
    </location>
</feature>
<accession>A0ABV8M026</accession>
<comment type="caution">
    <text evidence="3">The sequence shown here is derived from an EMBL/GenBank/DDBJ whole genome shotgun (WGS) entry which is preliminary data.</text>
</comment>
<dbReference type="PROSITE" id="PS50005">
    <property type="entry name" value="TPR"/>
    <property type="match status" value="1"/>
</dbReference>
<dbReference type="InterPro" id="IPR011990">
    <property type="entry name" value="TPR-like_helical_dom_sf"/>
</dbReference>
<evidence type="ECO:0000256" key="2">
    <source>
        <dbReference type="SAM" id="SignalP"/>
    </source>
</evidence>
<reference evidence="4" key="1">
    <citation type="journal article" date="2019" name="Int. J. Syst. Evol. Microbiol.">
        <title>The Global Catalogue of Microorganisms (GCM) 10K type strain sequencing project: providing services to taxonomists for standard genome sequencing and annotation.</title>
        <authorList>
            <consortium name="The Broad Institute Genomics Platform"/>
            <consortium name="The Broad Institute Genome Sequencing Center for Infectious Disease"/>
            <person name="Wu L."/>
            <person name="Ma J."/>
        </authorList>
    </citation>
    <scope>NUCLEOTIDE SEQUENCE [LARGE SCALE GENOMIC DNA]</scope>
    <source>
        <strain evidence="4">CGMCC 4.7289</strain>
    </source>
</reference>
<sequence length="373" mass="39714">MKAFLAVIGVAAALTLGAALLVPTHTTLRPATAQPVKAQKKDQVAQLQQRLGEVPGDWRSWAALGVAYVEKARTTADPAYYPKADGALAESVRLRPGNADGLAGQAALANARHDFTAARDRAQRALAADPYHSIALAAVADAYTQLGEPDKATDAVQRLLDIKPGLPAYARGAYDLEQHGRTADAVRLWQLALESVSAAEDRAFIEANLGDLTKDAAHYRAALAAEPGNAQATAGLARLENRLDLWAQVTARTPAPTLLIEYADALAKAGRTDEAQTRLALAEAGLRLFAEAGGRDDLGEAELAVAEGDYEKAVAAARREWQRRKFADVADVLAWALHLAGRHAEALDWIHLASKLGNPKYAAHRSAIEGAKR</sequence>
<feature type="chain" id="PRO_5047067370" evidence="2">
    <location>
        <begin position="19"/>
        <end position="373"/>
    </location>
</feature>
<keyword evidence="1" id="KW-0802">TPR repeat</keyword>